<keyword evidence="2" id="KW-0812">Transmembrane</keyword>
<dbReference type="Proteomes" id="UP000234775">
    <property type="component" value="Unassembled WGS sequence"/>
</dbReference>
<evidence type="ECO:0000256" key="1">
    <source>
        <dbReference type="SAM" id="MobiDB-lite"/>
    </source>
</evidence>
<reference evidence="3 5" key="1">
    <citation type="submission" date="2016-01" db="EMBL/GenBank/DDBJ databases">
        <authorList>
            <person name="Oliw E.H."/>
        </authorList>
    </citation>
    <scope>NUCLEOTIDE SEQUENCE [LARGE SCALE GENOMIC DNA]</scope>
    <source>
        <strain evidence="3 5">KA00635</strain>
    </source>
</reference>
<dbReference type="AlphaFoldDB" id="A0A133Y0I5"/>
<evidence type="ECO:0000313" key="3">
    <source>
        <dbReference type="EMBL" id="KXB36685.1"/>
    </source>
</evidence>
<organism evidence="3 5">
    <name type="scientific">Aerococcus christensenii</name>
    <dbReference type="NCBI Taxonomy" id="87541"/>
    <lineage>
        <taxon>Bacteria</taxon>
        <taxon>Bacillati</taxon>
        <taxon>Bacillota</taxon>
        <taxon>Bacilli</taxon>
        <taxon>Lactobacillales</taxon>
        <taxon>Aerococcaceae</taxon>
        <taxon>Aerococcus</taxon>
    </lineage>
</organism>
<evidence type="ECO:0000313" key="6">
    <source>
        <dbReference type="Proteomes" id="UP000234775"/>
    </source>
</evidence>
<keyword evidence="6" id="KW-1185">Reference proteome</keyword>
<evidence type="ECO:0000256" key="2">
    <source>
        <dbReference type="SAM" id="Phobius"/>
    </source>
</evidence>
<evidence type="ECO:0000313" key="5">
    <source>
        <dbReference type="Proteomes" id="UP000070422"/>
    </source>
</evidence>
<name>A0A133Y0I5_9LACT</name>
<dbReference type="PATRIC" id="fig|87541.4.peg.740"/>
<dbReference type="STRING" id="87541.AWM71_04385"/>
<sequence>MQYRLDLSNATIKRRAGQSLKNNQIKFGLAVLLNAVIILGITSGIMGLLKVKIVLPEQSLDQFYVQTPSFLRTLFVTFKNQWAAQDLMIMGGAIFVLTFLCAQLQVFGLTWGSLNMADSGKFSWKSVWSPFTHRPIRHYFLSLLSGIIQYMATFIFVGTFVCLLAFYSVVIVSTGRAAIGQWTYYLIHALYLTIMVLVMILVGLFSGWLYYGFSLMTYPCYDNRKTGFFRALRISWSLMSGNRVRLFKWRIWYRLLPAALVTGVLAGIIGAKDIFMTKGTSSLGEIGIWTGTGAIAFLYILFNWLKSYAVEAVFYRELTYQYAFALNEKYPGFGAAPAKDLSTFYHTEERPQFTADTVAVDAGMLLGQTADLKVEEDTLSEEAFKEHFGPAESEKESETLKIKKPQEIPPLYDWNVTEGEETKTSLTPPPETGKKLAEDDHPILVMSDVGEEEKISYVPVKDPDEIEPIEEPKKILEKEEEYDFVDPGYVLDKSQQTPVQPAAAVFAPSEEQEIEKAEQPLQPEHVEPISNIQDKRDVQVNQLKSEEKITMEKQPYNPYGYNTPKRTNFKKTEHTEEIILGADKAQADNYKNSLIRPGDFEKEDDKK</sequence>
<reference evidence="4 6" key="2">
    <citation type="submission" date="2017-12" db="EMBL/GenBank/DDBJ databases">
        <title>Phylogenetic diversity of female urinary microbiome.</title>
        <authorList>
            <person name="Thomas-White K."/>
            <person name="Wolfe A.J."/>
        </authorList>
    </citation>
    <scope>NUCLEOTIDE SEQUENCE [LARGE SCALE GENOMIC DNA]</scope>
    <source>
        <strain evidence="4 6">UMB0844</strain>
    </source>
</reference>
<feature type="transmembrane region" description="Helical" evidence="2">
    <location>
        <begin position="283"/>
        <end position="305"/>
    </location>
</feature>
<dbReference type="EMBL" id="LSCQ01000039">
    <property type="protein sequence ID" value="KXB36685.1"/>
    <property type="molecule type" value="Genomic_DNA"/>
</dbReference>
<protein>
    <submittedName>
        <fullName evidence="4">DUF975 domain-containing protein</fullName>
    </submittedName>
</protein>
<keyword evidence="2" id="KW-0472">Membrane</keyword>
<feature type="region of interest" description="Disordered" evidence="1">
    <location>
        <begin position="511"/>
        <end position="535"/>
    </location>
</feature>
<gene>
    <name evidence="4" type="ORF">CYJ27_07205</name>
    <name evidence="3" type="ORF">HMPREF3187_00741</name>
</gene>
<feature type="transmembrane region" description="Helical" evidence="2">
    <location>
        <begin position="184"/>
        <end position="211"/>
    </location>
</feature>
<keyword evidence="2" id="KW-1133">Transmembrane helix</keyword>
<accession>A0A133Y0I5</accession>
<feature type="transmembrane region" description="Helical" evidence="2">
    <location>
        <begin position="27"/>
        <end position="49"/>
    </location>
</feature>
<feature type="transmembrane region" description="Helical" evidence="2">
    <location>
        <begin position="87"/>
        <end position="111"/>
    </location>
</feature>
<proteinExistence type="predicted"/>
<dbReference type="EMBL" id="PKGZ01000007">
    <property type="protein sequence ID" value="PKY90877.1"/>
    <property type="molecule type" value="Genomic_DNA"/>
</dbReference>
<comment type="caution">
    <text evidence="3">The sequence shown here is derived from an EMBL/GenBank/DDBJ whole genome shotgun (WGS) entry which is preliminary data.</text>
</comment>
<feature type="transmembrane region" description="Helical" evidence="2">
    <location>
        <begin position="251"/>
        <end position="271"/>
    </location>
</feature>
<dbReference type="OrthoDB" id="2136477at2"/>
<feature type="transmembrane region" description="Helical" evidence="2">
    <location>
        <begin position="147"/>
        <end position="172"/>
    </location>
</feature>
<feature type="region of interest" description="Disordered" evidence="1">
    <location>
        <begin position="549"/>
        <end position="568"/>
    </location>
</feature>
<dbReference type="Proteomes" id="UP000070422">
    <property type="component" value="Unassembled WGS sequence"/>
</dbReference>
<feature type="region of interest" description="Disordered" evidence="1">
    <location>
        <begin position="455"/>
        <end position="480"/>
    </location>
</feature>
<dbReference type="RefSeq" id="WP_060936720.1">
    <property type="nucleotide sequence ID" value="NZ_JASOZP010000007.1"/>
</dbReference>
<evidence type="ECO:0000313" key="4">
    <source>
        <dbReference type="EMBL" id="PKY90877.1"/>
    </source>
</evidence>